<proteinExistence type="predicted"/>
<sequence>MAFEQKQATGSGALDNSAEGASYRAGAGGQKGNGAAAGKVPATSKLRVKPKQAAEPEEIVMTGHPLLDKGLACDDREGKAPECPLDERDAKRLEDMVERAGTAYCMAMIMALGNLYLEFKTKHHKTWGPWHEIFFLVVTTAAFGPLGALGASVGARAAVGLAMRGATRAAWTAASIDASKLIGVFTTMSKGVRSSLAHRSVDMPTDEIEFIKYMQDQVPGFVENLMQGIAEHELDQLEMLEVVARLQDPDISGRAAIEHRGRTLLAQFGENRIGSIGNVMDLGGGYEVATPVRVRLRKKELMVLCESLGVHHSALALNGANLDLEPGVSKMTMESLVYVKMIEPAFHELVTAEYSGKRKEEVPFINFDDCAERKKHRWFKDMYHDMKRRERLEKYIDDMHNIGGLPANDMDDENNGDMVAEAGE</sequence>
<keyword evidence="2" id="KW-0472">Membrane</keyword>
<feature type="transmembrane region" description="Helical" evidence="2">
    <location>
        <begin position="133"/>
        <end position="159"/>
    </location>
</feature>
<gene>
    <name evidence="3" type="ORF">A2563_03525</name>
</gene>
<comment type="caution">
    <text evidence="3">The sequence shown here is derived from an EMBL/GenBank/DDBJ whole genome shotgun (WGS) entry which is preliminary data.</text>
</comment>
<name>A0A1F6P954_9BACT</name>
<keyword evidence="2" id="KW-0812">Transmembrane</keyword>
<keyword evidence="2" id="KW-1133">Transmembrane helix</keyword>
<dbReference type="Proteomes" id="UP000176634">
    <property type="component" value="Unassembled WGS sequence"/>
</dbReference>
<reference evidence="3 4" key="1">
    <citation type="journal article" date="2016" name="Nat. Commun.">
        <title>Thousands of microbial genomes shed light on interconnected biogeochemical processes in an aquifer system.</title>
        <authorList>
            <person name="Anantharaman K."/>
            <person name="Brown C.T."/>
            <person name="Hug L.A."/>
            <person name="Sharon I."/>
            <person name="Castelle C.J."/>
            <person name="Probst A.J."/>
            <person name="Thomas B.C."/>
            <person name="Singh A."/>
            <person name="Wilkins M.J."/>
            <person name="Karaoz U."/>
            <person name="Brodie E.L."/>
            <person name="Williams K.H."/>
            <person name="Hubbard S.S."/>
            <person name="Banfield J.F."/>
        </authorList>
    </citation>
    <scope>NUCLEOTIDE SEQUENCE [LARGE SCALE GENOMIC DNA]</scope>
</reference>
<protein>
    <submittedName>
        <fullName evidence="3">Uncharacterized protein</fullName>
    </submittedName>
</protein>
<feature type="region of interest" description="Disordered" evidence="1">
    <location>
        <begin position="1"/>
        <end position="60"/>
    </location>
</feature>
<evidence type="ECO:0000313" key="4">
    <source>
        <dbReference type="Proteomes" id="UP000176634"/>
    </source>
</evidence>
<feature type="compositionally biased region" description="Polar residues" evidence="1">
    <location>
        <begin position="1"/>
        <end position="10"/>
    </location>
</feature>
<evidence type="ECO:0000256" key="2">
    <source>
        <dbReference type="SAM" id="Phobius"/>
    </source>
</evidence>
<evidence type="ECO:0000313" key="3">
    <source>
        <dbReference type="EMBL" id="OGH92715.1"/>
    </source>
</evidence>
<dbReference type="EMBL" id="MFRA01000005">
    <property type="protein sequence ID" value="OGH92715.1"/>
    <property type="molecule type" value="Genomic_DNA"/>
</dbReference>
<feature type="transmembrane region" description="Helical" evidence="2">
    <location>
        <begin position="101"/>
        <end position="117"/>
    </location>
</feature>
<dbReference type="STRING" id="1798705.A2563_03525"/>
<dbReference type="AlphaFoldDB" id="A0A1F6P954"/>
<evidence type="ECO:0000256" key="1">
    <source>
        <dbReference type="SAM" id="MobiDB-lite"/>
    </source>
</evidence>
<accession>A0A1F6P954</accession>
<organism evidence="3 4">
    <name type="scientific">Candidatus Magasanikbacteria bacterium RIFOXYD1_FULL_40_23</name>
    <dbReference type="NCBI Taxonomy" id="1798705"/>
    <lineage>
        <taxon>Bacteria</taxon>
        <taxon>Candidatus Magasanikiibacteriota</taxon>
    </lineage>
</organism>